<organism evidence="1 2">
    <name type="scientific">Rotaria magnacalcarata</name>
    <dbReference type="NCBI Taxonomy" id="392030"/>
    <lineage>
        <taxon>Eukaryota</taxon>
        <taxon>Metazoa</taxon>
        <taxon>Spiralia</taxon>
        <taxon>Gnathifera</taxon>
        <taxon>Rotifera</taxon>
        <taxon>Eurotatoria</taxon>
        <taxon>Bdelloidea</taxon>
        <taxon>Philodinida</taxon>
        <taxon>Philodinidae</taxon>
        <taxon>Rotaria</taxon>
    </lineage>
</organism>
<evidence type="ECO:0000313" key="2">
    <source>
        <dbReference type="Proteomes" id="UP000663856"/>
    </source>
</evidence>
<reference evidence="1" key="1">
    <citation type="submission" date="2021-02" db="EMBL/GenBank/DDBJ databases">
        <authorList>
            <person name="Nowell W R."/>
        </authorList>
    </citation>
    <scope>NUCLEOTIDE SEQUENCE</scope>
</reference>
<dbReference type="EMBL" id="CAJNRF010018165">
    <property type="protein sequence ID" value="CAF2249656.1"/>
    <property type="molecule type" value="Genomic_DNA"/>
</dbReference>
<sequence>MRSKKFFPTTATVAHQLLSNFRS</sequence>
<accession>A0A817A8S5</accession>
<name>A0A817A8S5_9BILA</name>
<gene>
    <name evidence="1" type="ORF">WKI299_LOCUS36964</name>
</gene>
<evidence type="ECO:0000313" key="1">
    <source>
        <dbReference type="EMBL" id="CAF2249656.1"/>
    </source>
</evidence>
<feature type="non-terminal residue" evidence="1">
    <location>
        <position position="23"/>
    </location>
</feature>
<comment type="caution">
    <text evidence="1">The sequence shown here is derived from an EMBL/GenBank/DDBJ whole genome shotgun (WGS) entry which is preliminary data.</text>
</comment>
<dbReference type="Proteomes" id="UP000663856">
    <property type="component" value="Unassembled WGS sequence"/>
</dbReference>
<protein>
    <submittedName>
        <fullName evidence="1">Uncharacterized protein</fullName>
    </submittedName>
</protein>
<proteinExistence type="predicted"/>
<dbReference type="AlphaFoldDB" id="A0A817A8S5"/>